<comment type="caution">
    <text evidence="6">The sequence shown here is derived from an EMBL/GenBank/DDBJ whole genome shotgun (WGS) entry which is preliminary data.</text>
</comment>
<evidence type="ECO:0000313" key="7">
    <source>
        <dbReference type="Proteomes" id="UP000588158"/>
    </source>
</evidence>
<dbReference type="CDD" id="cd01392">
    <property type="entry name" value="HTH_LacI"/>
    <property type="match status" value="1"/>
</dbReference>
<dbReference type="PANTHER" id="PTHR30146">
    <property type="entry name" value="LACI-RELATED TRANSCRIPTIONAL REPRESSOR"/>
    <property type="match status" value="1"/>
</dbReference>
<keyword evidence="1" id="KW-0805">Transcription regulation</keyword>
<dbReference type="InterPro" id="IPR028082">
    <property type="entry name" value="Peripla_BP_I"/>
</dbReference>
<dbReference type="AlphaFoldDB" id="A0A841ACA5"/>
<organism evidence="6 7">
    <name type="scientific">Brachybacterium aquaticum</name>
    <dbReference type="NCBI Taxonomy" id="1432564"/>
    <lineage>
        <taxon>Bacteria</taxon>
        <taxon>Bacillati</taxon>
        <taxon>Actinomycetota</taxon>
        <taxon>Actinomycetes</taxon>
        <taxon>Micrococcales</taxon>
        <taxon>Dermabacteraceae</taxon>
        <taxon>Brachybacterium</taxon>
    </lineage>
</organism>
<gene>
    <name evidence="6" type="ORF">HNR70_002279</name>
</gene>
<keyword evidence="7" id="KW-1185">Reference proteome</keyword>
<dbReference type="InterPro" id="IPR000843">
    <property type="entry name" value="HTH_LacI"/>
</dbReference>
<keyword evidence="3" id="KW-0804">Transcription</keyword>
<feature type="compositionally biased region" description="Low complexity" evidence="4">
    <location>
        <begin position="1"/>
        <end position="12"/>
    </location>
</feature>
<dbReference type="Proteomes" id="UP000588158">
    <property type="component" value="Unassembled WGS sequence"/>
</dbReference>
<evidence type="ECO:0000313" key="6">
    <source>
        <dbReference type="EMBL" id="MBB5832466.1"/>
    </source>
</evidence>
<evidence type="ECO:0000259" key="5">
    <source>
        <dbReference type="PROSITE" id="PS50932"/>
    </source>
</evidence>
<dbReference type="InterPro" id="IPR046335">
    <property type="entry name" value="LacI/GalR-like_sensor"/>
</dbReference>
<dbReference type="SUPFAM" id="SSF47413">
    <property type="entry name" value="lambda repressor-like DNA-binding domains"/>
    <property type="match status" value="1"/>
</dbReference>
<dbReference type="GO" id="GO:0000976">
    <property type="term" value="F:transcription cis-regulatory region binding"/>
    <property type="evidence" value="ECO:0007669"/>
    <property type="project" value="TreeGrafter"/>
</dbReference>
<name>A0A841ACA5_9MICO</name>
<accession>A0A841ACA5</accession>
<evidence type="ECO:0000256" key="3">
    <source>
        <dbReference type="ARBA" id="ARBA00023163"/>
    </source>
</evidence>
<protein>
    <submittedName>
        <fullName evidence="6">LacI family transcriptional regulator</fullName>
    </submittedName>
</protein>
<dbReference type="Gene3D" id="1.10.260.40">
    <property type="entry name" value="lambda repressor-like DNA-binding domains"/>
    <property type="match status" value="1"/>
</dbReference>
<sequence>MSDSESTTSAPASPAPATPAPRTPVTLADVARAAGVSPATASFVLSGRGGVRSAGSAETKAKVREAARVLGYVPHRHAQAMRTGRGGGIVLALGTLEDLWGVQLAHQVRDDALDRDLSTLVLVDEGWYEYLLGASADAALITSIDFVEGGPEQVRRLAAATQSGIVAFSALMEPESFDVVASSPLPAIREAYSVLRARHDRVHLLAPEMPGRPGGTLAHSRTTAFLEAAREHGDGPAERLVHLTPASSRDTFRAAAEWLEGPERPEAVVCFTGYQAVSLRLAAEQVGVDVPGELEFLSIGDVPAESEYFGPISYYGVDDVFARLSQVLVSRALDREGRPGELHTFDWEFFPGTTTREQE</sequence>
<dbReference type="PROSITE" id="PS50932">
    <property type="entry name" value="HTH_LACI_2"/>
    <property type="match status" value="1"/>
</dbReference>
<keyword evidence="2" id="KW-0238">DNA-binding</keyword>
<evidence type="ECO:0000256" key="1">
    <source>
        <dbReference type="ARBA" id="ARBA00023015"/>
    </source>
</evidence>
<dbReference type="EMBL" id="JACHLZ010000001">
    <property type="protein sequence ID" value="MBB5832466.1"/>
    <property type="molecule type" value="Genomic_DNA"/>
</dbReference>
<dbReference type="RefSeq" id="WP_184325793.1">
    <property type="nucleotide sequence ID" value="NZ_JACHLZ010000001.1"/>
</dbReference>
<dbReference type="Pfam" id="PF00356">
    <property type="entry name" value="LacI"/>
    <property type="match status" value="1"/>
</dbReference>
<dbReference type="PROSITE" id="PS00356">
    <property type="entry name" value="HTH_LACI_1"/>
    <property type="match status" value="1"/>
</dbReference>
<dbReference type="PANTHER" id="PTHR30146:SF109">
    <property type="entry name" value="HTH-TYPE TRANSCRIPTIONAL REGULATOR GALS"/>
    <property type="match status" value="1"/>
</dbReference>
<evidence type="ECO:0000256" key="4">
    <source>
        <dbReference type="SAM" id="MobiDB-lite"/>
    </source>
</evidence>
<feature type="region of interest" description="Disordered" evidence="4">
    <location>
        <begin position="1"/>
        <end position="24"/>
    </location>
</feature>
<dbReference type="GO" id="GO:0003700">
    <property type="term" value="F:DNA-binding transcription factor activity"/>
    <property type="evidence" value="ECO:0007669"/>
    <property type="project" value="TreeGrafter"/>
</dbReference>
<reference evidence="6 7" key="1">
    <citation type="submission" date="2020-08" db="EMBL/GenBank/DDBJ databases">
        <title>Sequencing the genomes of 1000 actinobacteria strains.</title>
        <authorList>
            <person name="Klenk H.-P."/>
        </authorList>
    </citation>
    <scope>NUCLEOTIDE SEQUENCE [LARGE SCALE GENOMIC DNA]</scope>
    <source>
        <strain evidence="6 7">DSM 28796</strain>
    </source>
</reference>
<evidence type="ECO:0000256" key="2">
    <source>
        <dbReference type="ARBA" id="ARBA00023125"/>
    </source>
</evidence>
<proteinExistence type="predicted"/>
<feature type="domain" description="HTH lacI-type" evidence="5">
    <location>
        <begin position="25"/>
        <end position="83"/>
    </location>
</feature>
<dbReference type="Pfam" id="PF13377">
    <property type="entry name" value="Peripla_BP_3"/>
    <property type="match status" value="1"/>
</dbReference>
<feature type="compositionally biased region" description="Pro residues" evidence="4">
    <location>
        <begin position="13"/>
        <end position="22"/>
    </location>
</feature>
<dbReference type="SUPFAM" id="SSF53822">
    <property type="entry name" value="Periplasmic binding protein-like I"/>
    <property type="match status" value="1"/>
</dbReference>
<dbReference type="InterPro" id="IPR010982">
    <property type="entry name" value="Lambda_DNA-bd_dom_sf"/>
</dbReference>
<dbReference type="SMART" id="SM00354">
    <property type="entry name" value="HTH_LACI"/>
    <property type="match status" value="1"/>
</dbReference>
<dbReference type="Gene3D" id="3.40.50.2300">
    <property type="match status" value="1"/>
</dbReference>